<dbReference type="Gene3D" id="3.20.170.20">
    <property type="entry name" value="Protein of unknown function DUF952"/>
    <property type="match status" value="1"/>
</dbReference>
<reference evidence="1" key="1">
    <citation type="submission" date="2021-02" db="EMBL/GenBank/DDBJ databases">
        <title>Genome sequence Cadophora malorum strain M34.</title>
        <authorList>
            <person name="Stefanovic E."/>
            <person name="Vu D."/>
            <person name="Scully C."/>
            <person name="Dijksterhuis J."/>
            <person name="Roader J."/>
            <person name="Houbraken J."/>
        </authorList>
    </citation>
    <scope>NUCLEOTIDE SEQUENCE</scope>
    <source>
        <strain evidence="1">M34</strain>
    </source>
</reference>
<protein>
    <submittedName>
        <fullName evidence="1">Uncharacterized protein</fullName>
    </submittedName>
</protein>
<name>A0A8H7TGV4_9HELO</name>
<keyword evidence="2" id="KW-1185">Reference proteome</keyword>
<organism evidence="1 2">
    <name type="scientific">Cadophora malorum</name>
    <dbReference type="NCBI Taxonomy" id="108018"/>
    <lineage>
        <taxon>Eukaryota</taxon>
        <taxon>Fungi</taxon>
        <taxon>Dikarya</taxon>
        <taxon>Ascomycota</taxon>
        <taxon>Pezizomycotina</taxon>
        <taxon>Leotiomycetes</taxon>
        <taxon>Helotiales</taxon>
        <taxon>Ploettnerulaceae</taxon>
        <taxon>Cadophora</taxon>
    </lineage>
</organism>
<accession>A0A8H7TGV4</accession>
<evidence type="ECO:0000313" key="2">
    <source>
        <dbReference type="Proteomes" id="UP000664132"/>
    </source>
</evidence>
<dbReference type="EMBL" id="JAFJYH010000117">
    <property type="protein sequence ID" value="KAG4418910.1"/>
    <property type="molecule type" value="Genomic_DNA"/>
</dbReference>
<dbReference type="AlphaFoldDB" id="A0A8H7TGV4"/>
<dbReference type="PANTHER" id="PTHR34129:SF1">
    <property type="entry name" value="DUF952 DOMAIN-CONTAINING PROTEIN"/>
    <property type="match status" value="1"/>
</dbReference>
<dbReference type="PANTHER" id="PTHR34129">
    <property type="entry name" value="BLR1139 PROTEIN"/>
    <property type="match status" value="1"/>
</dbReference>
<comment type="caution">
    <text evidence="1">The sequence shown here is derived from an EMBL/GenBank/DDBJ whole genome shotgun (WGS) entry which is preliminary data.</text>
</comment>
<evidence type="ECO:0000313" key="1">
    <source>
        <dbReference type="EMBL" id="KAG4418910.1"/>
    </source>
</evidence>
<sequence length="156" mass="17421">MSNSTPTPLPKYIYKIHPSSPPPPEPLPVSLPLSALDARDNFMHLSTSSQILGTLQKFFSSATHVYILRIPYERVAKFIAWEDSQGKGPDENGGSWDFDEKRGYFPHIYANAGPGEGEQGLKLGKDEVESVGVWKRGDGTWSSETWPFGEDLPKQW</sequence>
<dbReference type="Pfam" id="PF06108">
    <property type="entry name" value="DUF952"/>
    <property type="match status" value="1"/>
</dbReference>
<dbReference type="InterPro" id="IPR009297">
    <property type="entry name" value="DUF952"/>
</dbReference>
<gene>
    <name evidence="1" type="ORF">IFR04_007946</name>
</gene>
<dbReference type="Proteomes" id="UP000664132">
    <property type="component" value="Unassembled WGS sequence"/>
</dbReference>
<dbReference type="SUPFAM" id="SSF56399">
    <property type="entry name" value="ADP-ribosylation"/>
    <property type="match status" value="1"/>
</dbReference>
<proteinExistence type="predicted"/>
<dbReference type="OrthoDB" id="3335358at2759"/>